<feature type="region of interest" description="Disordered" evidence="1">
    <location>
        <begin position="176"/>
        <end position="222"/>
    </location>
</feature>
<reference evidence="2 3" key="1">
    <citation type="journal article" date="2015" name="Sci. Rep.">
        <title>Genome of the facultative scuticociliatosis pathogen Pseudocohnilembus persalinus provides insight into its virulence through horizontal gene transfer.</title>
        <authorList>
            <person name="Xiong J."/>
            <person name="Wang G."/>
            <person name="Cheng J."/>
            <person name="Tian M."/>
            <person name="Pan X."/>
            <person name="Warren A."/>
            <person name="Jiang C."/>
            <person name="Yuan D."/>
            <person name="Miao W."/>
        </authorList>
    </citation>
    <scope>NUCLEOTIDE SEQUENCE [LARGE SCALE GENOMIC DNA]</scope>
    <source>
        <strain evidence="2">36N120E</strain>
    </source>
</reference>
<proteinExistence type="predicted"/>
<name>A0A0V0QIF4_PSEPJ</name>
<dbReference type="OrthoDB" id="10680387at2759"/>
<dbReference type="AlphaFoldDB" id="A0A0V0QIF4"/>
<sequence>MLEVGEDPNYFIKNPEHRKIKDLLNPQLWTNIGIGKQKGKLFYKKNDNKCVFSTQLQSQQINQYRSGYLSKVKSFLNMDKQRSLDDFQNILHQKKNYDQEFLQQRLEEKLQRATQNKMEYSIKQYSDVVLKNNKRFDEWKKRKNRELLIHEDYVNILQNKMAQKWHYLDNKKEQKEKQFKVQQNSKYNKDKIQENQLQKKIQKAQEDNEEHMSGLVSLKDQE</sequence>
<dbReference type="Proteomes" id="UP000054937">
    <property type="component" value="Unassembled WGS sequence"/>
</dbReference>
<dbReference type="InParanoid" id="A0A0V0QIF4"/>
<comment type="caution">
    <text evidence="2">The sequence shown here is derived from an EMBL/GenBank/DDBJ whole genome shotgun (WGS) entry which is preliminary data.</text>
</comment>
<organism evidence="2 3">
    <name type="scientific">Pseudocohnilembus persalinus</name>
    <name type="common">Ciliate</name>
    <dbReference type="NCBI Taxonomy" id="266149"/>
    <lineage>
        <taxon>Eukaryota</taxon>
        <taxon>Sar</taxon>
        <taxon>Alveolata</taxon>
        <taxon>Ciliophora</taxon>
        <taxon>Intramacronucleata</taxon>
        <taxon>Oligohymenophorea</taxon>
        <taxon>Scuticociliatia</taxon>
        <taxon>Philasterida</taxon>
        <taxon>Pseudocohnilembidae</taxon>
        <taxon>Pseudocohnilembus</taxon>
    </lineage>
</organism>
<gene>
    <name evidence="2" type="ORF">PPERSA_05770</name>
</gene>
<accession>A0A0V0QIF4</accession>
<evidence type="ECO:0000313" key="3">
    <source>
        <dbReference type="Proteomes" id="UP000054937"/>
    </source>
</evidence>
<keyword evidence="3" id="KW-1185">Reference proteome</keyword>
<feature type="compositionally biased region" description="Basic and acidic residues" evidence="1">
    <location>
        <begin position="203"/>
        <end position="212"/>
    </location>
</feature>
<evidence type="ECO:0000256" key="1">
    <source>
        <dbReference type="SAM" id="MobiDB-lite"/>
    </source>
</evidence>
<protein>
    <submittedName>
        <fullName evidence="2">Uncharacterized protein</fullName>
    </submittedName>
</protein>
<dbReference type="EMBL" id="LDAU01000161">
    <property type="protein sequence ID" value="KRX01931.1"/>
    <property type="molecule type" value="Genomic_DNA"/>
</dbReference>
<evidence type="ECO:0000313" key="2">
    <source>
        <dbReference type="EMBL" id="KRX01931.1"/>
    </source>
</evidence>